<dbReference type="PANTHER" id="PTHR47019:SF1">
    <property type="entry name" value="LIPID II FLIPPASE MURJ"/>
    <property type="match status" value="1"/>
</dbReference>
<dbReference type="Proteomes" id="UP000177704">
    <property type="component" value="Unassembled WGS sequence"/>
</dbReference>
<accession>A0A1F7V6N2</accession>
<dbReference type="AlphaFoldDB" id="A0A1F7V6N2"/>
<reference evidence="9 10" key="1">
    <citation type="journal article" date="2016" name="Nat. Commun.">
        <title>Thousands of microbial genomes shed light on interconnected biogeochemical processes in an aquifer system.</title>
        <authorList>
            <person name="Anantharaman K."/>
            <person name="Brown C.T."/>
            <person name="Hug L.A."/>
            <person name="Sharon I."/>
            <person name="Castelle C.J."/>
            <person name="Probst A.J."/>
            <person name="Thomas B.C."/>
            <person name="Singh A."/>
            <person name="Wilkins M.J."/>
            <person name="Karaoz U."/>
            <person name="Brodie E.L."/>
            <person name="Williams K.H."/>
            <person name="Hubbard S.S."/>
            <person name="Banfield J.F."/>
        </authorList>
    </citation>
    <scope>NUCLEOTIDE SEQUENCE [LARGE SCALE GENOMIC DNA]</scope>
</reference>
<feature type="transmembrane region" description="Helical" evidence="8">
    <location>
        <begin position="320"/>
        <end position="343"/>
    </location>
</feature>
<dbReference type="GO" id="GO:0015648">
    <property type="term" value="F:lipid-linked peptidoglycan transporter activity"/>
    <property type="evidence" value="ECO:0007669"/>
    <property type="project" value="TreeGrafter"/>
</dbReference>
<comment type="subcellular location">
    <subcellularLocation>
        <location evidence="1">Cell membrane</location>
        <topology evidence="1">Multi-pass membrane protein</topology>
    </subcellularLocation>
</comment>
<dbReference type="PRINTS" id="PR01806">
    <property type="entry name" value="VIRFACTRMVIN"/>
</dbReference>
<keyword evidence="6 8" id="KW-1133">Transmembrane helix</keyword>
<dbReference type="GO" id="GO:0009252">
    <property type="term" value="P:peptidoglycan biosynthetic process"/>
    <property type="evidence" value="ECO:0007669"/>
    <property type="project" value="UniProtKB-KW"/>
</dbReference>
<keyword evidence="2" id="KW-1003">Cell membrane</keyword>
<feature type="transmembrane region" description="Helical" evidence="8">
    <location>
        <begin position="106"/>
        <end position="125"/>
    </location>
</feature>
<dbReference type="InterPro" id="IPR004268">
    <property type="entry name" value="MurJ"/>
</dbReference>
<dbReference type="Pfam" id="PF03023">
    <property type="entry name" value="MurJ"/>
    <property type="match status" value="1"/>
</dbReference>
<proteinExistence type="predicted"/>
<evidence type="ECO:0000256" key="5">
    <source>
        <dbReference type="ARBA" id="ARBA00022984"/>
    </source>
</evidence>
<dbReference type="PANTHER" id="PTHR47019">
    <property type="entry name" value="LIPID II FLIPPASE MURJ"/>
    <property type="match status" value="1"/>
</dbReference>
<feature type="transmembrane region" description="Helical" evidence="8">
    <location>
        <begin position="380"/>
        <end position="400"/>
    </location>
</feature>
<evidence type="ECO:0000256" key="3">
    <source>
        <dbReference type="ARBA" id="ARBA00022692"/>
    </source>
</evidence>
<feature type="transmembrane region" description="Helical" evidence="8">
    <location>
        <begin position="159"/>
        <end position="181"/>
    </location>
</feature>
<dbReference type="GO" id="GO:0034204">
    <property type="term" value="P:lipid translocation"/>
    <property type="evidence" value="ECO:0007669"/>
    <property type="project" value="TreeGrafter"/>
</dbReference>
<feature type="transmembrane region" description="Helical" evidence="8">
    <location>
        <begin position="236"/>
        <end position="260"/>
    </location>
</feature>
<organism evidence="9 10">
    <name type="scientific">Candidatus Uhrbacteria bacterium RIFCSPLOWO2_01_FULL_55_36</name>
    <dbReference type="NCBI Taxonomy" id="1802404"/>
    <lineage>
        <taxon>Bacteria</taxon>
        <taxon>Candidatus Uhriibacteriota</taxon>
    </lineage>
</organism>
<dbReference type="GO" id="GO:0005886">
    <property type="term" value="C:plasma membrane"/>
    <property type="evidence" value="ECO:0007669"/>
    <property type="project" value="UniProtKB-SubCell"/>
</dbReference>
<feature type="transmembrane region" description="Helical" evidence="8">
    <location>
        <begin position="26"/>
        <end position="47"/>
    </location>
</feature>
<dbReference type="InterPro" id="IPR051050">
    <property type="entry name" value="Lipid_II_flippase_MurJ/MviN"/>
</dbReference>
<dbReference type="EMBL" id="MGEM01000001">
    <property type="protein sequence ID" value="OGL85727.1"/>
    <property type="molecule type" value="Genomic_DNA"/>
</dbReference>
<dbReference type="PIRSF" id="PIRSF002869">
    <property type="entry name" value="MviN"/>
    <property type="match status" value="1"/>
</dbReference>
<dbReference type="GO" id="GO:0008360">
    <property type="term" value="P:regulation of cell shape"/>
    <property type="evidence" value="ECO:0007669"/>
    <property type="project" value="UniProtKB-KW"/>
</dbReference>
<feature type="transmembrane region" description="Helical" evidence="8">
    <location>
        <begin position="281"/>
        <end position="300"/>
    </location>
</feature>
<feature type="non-terminal residue" evidence="9">
    <location>
        <position position="1"/>
    </location>
</feature>
<keyword evidence="5" id="KW-0573">Peptidoglycan synthesis</keyword>
<evidence type="ECO:0000256" key="2">
    <source>
        <dbReference type="ARBA" id="ARBA00022475"/>
    </source>
</evidence>
<keyword evidence="4" id="KW-0133">Cell shape</keyword>
<keyword evidence="3 8" id="KW-0812">Transmembrane</keyword>
<protein>
    <submittedName>
        <fullName evidence="9">Murein biosynthesis integral membrane protein MurJ</fullName>
    </submittedName>
</protein>
<dbReference type="CDD" id="cd13123">
    <property type="entry name" value="MATE_MurJ_like"/>
    <property type="match status" value="1"/>
</dbReference>
<evidence type="ECO:0000256" key="4">
    <source>
        <dbReference type="ARBA" id="ARBA00022960"/>
    </source>
</evidence>
<feature type="transmembrane region" description="Helical" evidence="8">
    <location>
        <begin position="355"/>
        <end position="374"/>
    </location>
</feature>
<gene>
    <name evidence="9" type="ORF">A3B36_00040</name>
</gene>
<evidence type="ECO:0000313" key="9">
    <source>
        <dbReference type="EMBL" id="OGL85727.1"/>
    </source>
</evidence>
<evidence type="ECO:0000256" key="8">
    <source>
        <dbReference type="SAM" id="Phobius"/>
    </source>
</evidence>
<evidence type="ECO:0000256" key="7">
    <source>
        <dbReference type="ARBA" id="ARBA00023136"/>
    </source>
</evidence>
<feature type="transmembrane region" description="Helical" evidence="8">
    <location>
        <begin position="209"/>
        <end position="230"/>
    </location>
</feature>
<name>A0A1F7V6N2_9BACT</name>
<feature type="transmembrane region" description="Helical" evidence="8">
    <location>
        <begin position="445"/>
        <end position="467"/>
    </location>
</feature>
<feature type="transmembrane region" description="Helical" evidence="8">
    <location>
        <begin position="132"/>
        <end position="153"/>
    </location>
</feature>
<feature type="transmembrane region" description="Helical" evidence="8">
    <location>
        <begin position="412"/>
        <end position="433"/>
    </location>
</feature>
<evidence type="ECO:0000256" key="6">
    <source>
        <dbReference type="ARBA" id="ARBA00022989"/>
    </source>
</evidence>
<sequence length="510" mass="53821">ERLLASTFGAGQITDAYFAAFKIPDFIFTVLVLGALSAAFIPVFIKVKEGEGDARAWQVAGSVLTILTVILSALALIAFVCAPLLVRVIAPGFTEANAELTVRLTRVMLLSVIFFGASNVMSGVLNALHRYAVLALAPVLYNVGIIVGITIFAPRIGPLGLGWGVVVGALLHLLVQIPRVLQLGRGRMRLRWALDPAVRRVMALMGPRMLGLAAAQINTVVVIALASAFVPGSVAVYNFAFNLVSFPSGVIGVSFAVAAFPYFATHAARQELVEFGARFRASLAHILAFLTPLSVFLILLRAQVVRVLLGAGAFDWTDTVLTANTLGLLAIALCADGIIPLLARAFYAFQDTWTPVRWSLAAVALNLALALSLRGYGVEGIALAFAGTQIVQGGLLAASLRKKIPGIFGLPFAEGFVKTVAAAAGGAVVVQMLKEPIASWVNMDTGFGVLLQGAGAGLGGMVVYYLLARYFKCPGVPSMHAMNLFLRQRMGVRGLSLSSQGRASGITNKE</sequence>
<feature type="transmembrane region" description="Helical" evidence="8">
    <location>
        <begin position="59"/>
        <end position="86"/>
    </location>
</feature>
<evidence type="ECO:0000313" key="10">
    <source>
        <dbReference type="Proteomes" id="UP000177704"/>
    </source>
</evidence>
<dbReference type="NCBIfam" id="TIGR01695">
    <property type="entry name" value="murJ_mviN"/>
    <property type="match status" value="1"/>
</dbReference>
<keyword evidence="7 8" id="KW-0472">Membrane</keyword>
<evidence type="ECO:0000256" key="1">
    <source>
        <dbReference type="ARBA" id="ARBA00004651"/>
    </source>
</evidence>
<comment type="caution">
    <text evidence="9">The sequence shown here is derived from an EMBL/GenBank/DDBJ whole genome shotgun (WGS) entry which is preliminary data.</text>
</comment>